<evidence type="ECO:0000313" key="2">
    <source>
        <dbReference type="Proteomes" id="UP001631969"/>
    </source>
</evidence>
<organism evidence="1 2">
    <name type="scientific">Paenibacillus mesotrionivorans</name>
    <dbReference type="NCBI Taxonomy" id="3160968"/>
    <lineage>
        <taxon>Bacteria</taxon>
        <taxon>Bacillati</taxon>
        <taxon>Bacillota</taxon>
        <taxon>Bacilli</taxon>
        <taxon>Bacillales</taxon>
        <taxon>Paenibacillaceae</taxon>
        <taxon>Paenibacillus</taxon>
    </lineage>
</organism>
<name>A0ACC7NZ29_9BACL</name>
<evidence type="ECO:0000313" key="1">
    <source>
        <dbReference type="EMBL" id="MFM9327312.1"/>
    </source>
</evidence>
<dbReference type="Proteomes" id="UP001631969">
    <property type="component" value="Unassembled WGS sequence"/>
</dbReference>
<accession>A0ACC7NZ29</accession>
<reference evidence="1" key="1">
    <citation type="submission" date="2024-12" db="EMBL/GenBank/DDBJ databases">
        <authorList>
            <person name="Wu N."/>
        </authorList>
    </citation>
    <scope>NUCLEOTIDE SEQUENCE</scope>
    <source>
        <strain evidence="1">P15</strain>
    </source>
</reference>
<proteinExistence type="predicted"/>
<keyword evidence="2" id="KW-1185">Reference proteome</keyword>
<sequence>MSQQQIVEQGGTILYGVPKVEYGSYQGCTPYPICLKACANYLGQPVEYDAVMAGSGAAFRLTWDTTSWNGGNVDVLFTYDDPMKIYRTGAAFLGRSLILLERSGETAKADFSGLIREEIDKGSPCIALGIIGPPEACVVTGYRENGDVLLGWNVFQDNPEYRGSVSFDPCGYYITSEWWENPDTLAVMALGQAEGEGFGLREVAAHAVEVLTGRTHGKYAKGVSAYDPWKKAVADDTQFPANAVLPILVERLMCQGDAMDTLADGRARAGSYLRKQAELHPEFGSLLKEAAGHFEAVAAGSCQMAELLGGWGRGEKQLRNLARRDIREGICSLIDTCKESDQRGLEKLVQLAHALA</sequence>
<gene>
    <name evidence="1" type="ORF">ACI1P1_03265</name>
</gene>
<dbReference type="EMBL" id="JBJURJ010000002">
    <property type="protein sequence ID" value="MFM9327312.1"/>
    <property type="molecule type" value="Genomic_DNA"/>
</dbReference>
<protein>
    <submittedName>
        <fullName evidence="1">Uncharacterized protein</fullName>
    </submittedName>
</protein>
<comment type="caution">
    <text evidence="1">The sequence shown here is derived from an EMBL/GenBank/DDBJ whole genome shotgun (WGS) entry which is preliminary data.</text>
</comment>